<protein>
    <recommendedName>
        <fullName evidence="2">BTB domain-containing protein</fullName>
    </recommendedName>
</protein>
<evidence type="ECO:0000313" key="4">
    <source>
        <dbReference type="Proteomes" id="UP000027265"/>
    </source>
</evidence>
<dbReference type="EMBL" id="KL197721">
    <property type="protein sequence ID" value="KDQ56620.1"/>
    <property type="molecule type" value="Genomic_DNA"/>
</dbReference>
<dbReference type="PROSITE" id="PS50097">
    <property type="entry name" value="BTB"/>
    <property type="match status" value="1"/>
</dbReference>
<gene>
    <name evidence="3" type="ORF">JAAARDRAFT_79138</name>
</gene>
<dbReference type="Pfam" id="PF00651">
    <property type="entry name" value="BTB"/>
    <property type="match status" value="1"/>
</dbReference>
<feature type="region of interest" description="Disordered" evidence="1">
    <location>
        <begin position="1"/>
        <end position="21"/>
    </location>
</feature>
<dbReference type="AlphaFoldDB" id="A0A067PS08"/>
<reference evidence="4" key="1">
    <citation type="journal article" date="2014" name="Proc. Natl. Acad. Sci. U.S.A.">
        <title>Extensive sampling of basidiomycete genomes demonstrates inadequacy of the white-rot/brown-rot paradigm for wood decay fungi.</title>
        <authorList>
            <person name="Riley R."/>
            <person name="Salamov A.A."/>
            <person name="Brown D.W."/>
            <person name="Nagy L.G."/>
            <person name="Floudas D."/>
            <person name="Held B.W."/>
            <person name="Levasseur A."/>
            <person name="Lombard V."/>
            <person name="Morin E."/>
            <person name="Otillar R."/>
            <person name="Lindquist E.A."/>
            <person name="Sun H."/>
            <person name="LaButti K.M."/>
            <person name="Schmutz J."/>
            <person name="Jabbour D."/>
            <person name="Luo H."/>
            <person name="Baker S.E."/>
            <person name="Pisabarro A.G."/>
            <person name="Walton J.D."/>
            <person name="Blanchette R.A."/>
            <person name="Henrissat B."/>
            <person name="Martin F."/>
            <person name="Cullen D."/>
            <person name="Hibbett D.S."/>
            <person name="Grigoriev I.V."/>
        </authorList>
    </citation>
    <scope>NUCLEOTIDE SEQUENCE [LARGE SCALE GENOMIC DNA]</scope>
    <source>
        <strain evidence="4">MUCL 33604</strain>
    </source>
</reference>
<proteinExistence type="predicted"/>
<organism evidence="3 4">
    <name type="scientific">Jaapia argillacea MUCL 33604</name>
    <dbReference type="NCBI Taxonomy" id="933084"/>
    <lineage>
        <taxon>Eukaryota</taxon>
        <taxon>Fungi</taxon>
        <taxon>Dikarya</taxon>
        <taxon>Basidiomycota</taxon>
        <taxon>Agaricomycotina</taxon>
        <taxon>Agaricomycetes</taxon>
        <taxon>Agaricomycetidae</taxon>
        <taxon>Jaapiales</taxon>
        <taxon>Jaapiaceae</taxon>
        <taxon>Jaapia</taxon>
    </lineage>
</organism>
<dbReference type="Gene3D" id="3.30.710.10">
    <property type="entry name" value="Potassium Channel Kv1.1, Chain A"/>
    <property type="match status" value="1"/>
</dbReference>
<dbReference type="Proteomes" id="UP000027265">
    <property type="component" value="Unassembled WGS sequence"/>
</dbReference>
<sequence length="316" mass="36215">MPDCPSSKRQRTSSPDVEIDPSSAHPLLRSAMWYDDGNVILTAERIQSKVYKGVLSAHSEVFQDMFSLPPLPDEDKKDECSVVHLSDAAFDVEQLLKMMFERSYFTAGPQPMKVVAALLRLGRKYIIPQIYDEALSCLTTDFPATLKEWNAHKNIDFKRILEIDSLEVEAIVLARELNLLSILPIAFYRTAAAPYISHAKSILSDRSLSPRDKALVLVGREELFAYQHEQFWTQSLSEDCCRADARPIFDACFKPPGTLVLLDPWKEHWQYKICEECCEHGKRVHNLTRRNLWSKLPAIFELDDWDVLKANSSKLR</sequence>
<evidence type="ECO:0000313" key="3">
    <source>
        <dbReference type="EMBL" id="KDQ56620.1"/>
    </source>
</evidence>
<feature type="domain" description="BTB" evidence="2">
    <location>
        <begin position="37"/>
        <end position="100"/>
    </location>
</feature>
<dbReference type="OrthoDB" id="3217871at2759"/>
<evidence type="ECO:0000256" key="1">
    <source>
        <dbReference type="SAM" id="MobiDB-lite"/>
    </source>
</evidence>
<dbReference type="InParanoid" id="A0A067PS08"/>
<dbReference type="InterPro" id="IPR000210">
    <property type="entry name" value="BTB/POZ_dom"/>
</dbReference>
<dbReference type="InterPro" id="IPR011333">
    <property type="entry name" value="SKP1/BTB/POZ_sf"/>
</dbReference>
<accession>A0A067PS08</accession>
<dbReference type="HOGENOM" id="CLU_033082_3_2_1"/>
<name>A0A067PS08_9AGAM</name>
<keyword evidence="4" id="KW-1185">Reference proteome</keyword>
<evidence type="ECO:0000259" key="2">
    <source>
        <dbReference type="PROSITE" id="PS50097"/>
    </source>
</evidence>